<dbReference type="Proteomes" id="UP000887013">
    <property type="component" value="Unassembled WGS sequence"/>
</dbReference>
<name>A0A8X6MW88_NEPPI</name>
<keyword evidence="2" id="KW-1185">Reference proteome</keyword>
<dbReference type="OrthoDB" id="6432147at2759"/>
<reference evidence="1" key="1">
    <citation type="submission" date="2020-08" db="EMBL/GenBank/DDBJ databases">
        <title>Multicomponent nature underlies the extraordinary mechanical properties of spider dragline silk.</title>
        <authorList>
            <person name="Kono N."/>
            <person name="Nakamura H."/>
            <person name="Mori M."/>
            <person name="Yoshida Y."/>
            <person name="Ohtoshi R."/>
            <person name="Malay A.D."/>
            <person name="Moran D.A.P."/>
            <person name="Tomita M."/>
            <person name="Numata K."/>
            <person name="Arakawa K."/>
        </authorList>
    </citation>
    <scope>NUCLEOTIDE SEQUENCE</scope>
</reference>
<evidence type="ECO:0000313" key="1">
    <source>
        <dbReference type="EMBL" id="GFS81424.1"/>
    </source>
</evidence>
<comment type="caution">
    <text evidence="1">The sequence shown here is derived from an EMBL/GenBank/DDBJ whole genome shotgun (WGS) entry which is preliminary data.</text>
</comment>
<sequence>MIPKSKAPRYTPNGRYNIPGSVMRDFPLQIITGNQAKPLRRVYLPFHAMILYDKMTSHPHIVFDGSAYEDGYSSLNQRLYTGPNLRLNILELLQRFRENLAALTADVKYASLQIELDFPEWNFTRFYWSG</sequence>
<proteinExistence type="predicted"/>
<evidence type="ECO:0000313" key="2">
    <source>
        <dbReference type="Proteomes" id="UP000887013"/>
    </source>
</evidence>
<accession>A0A8X6MW88</accession>
<gene>
    <name evidence="1" type="primary">AVEN_84363_1</name>
    <name evidence="1" type="ORF">NPIL_279521</name>
</gene>
<dbReference type="AlphaFoldDB" id="A0A8X6MW88"/>
<organism evidence="1 2">
    <name type="scientific">Nephila pilipes</name>
    <name type="common">Giant wood spider</name>
    <name type="synonym">Nephila maculata</name>
    <dbReference type="NCBI Taxonomy" id="299642"/>
    <lineage>
        <taxon>Eukaryota</taxon>
        <taxon>Metazoa</taxon>
        <taxon>Ecdysozoa</taxon>
        <taxon>Arthropoda</taxon>
        <taxon>Chelicerata</taxon>
        <taxon>Arachnida</taxon>
        <taxon>Araneae</taxon>
        <taxon>Araneomorphae</taxon>
        <taxon>Entelegynae</taxon>
        <taxon>Araneoidea</taxon>
        <taxon>Nephilidae</taxon>
        <taxon>Nephila</taxon>
    </lineage>
</organism>
<dbReference type="EMBL" id="BMAW01051594">
    <property type="protein sequence ID" value="GFS81424.1"/>
    <property type="molecule type" value="Genomic_DNA"/>
</dbReference>
<protein>
    <submittedName>
        <fullName evidence="1">Integrase catalytic domain-containing protein</fullName>
    </submittedName>
</protein>